<dbReference type="AlphaFoldDB" id="A0A645IL04"/>
<reference evidence="2" key="1">
    <citation type="submission" date="2019-08" db="EMBL/GenBank/DDBJ databases">
        <authorList>
            <person name="Kucharzyk K."/>
            <person name="Murdoch R.W."/>
            <person name="Higgins S."/>
            <person name="Loffler F."/>
        </authorList>
    </citation>
    <scope>NUCLEOTIDE SEQUENCE</scope>
</reference>
<evidence type="ECO:0000256" key="1">
    <source>
        <dbReference type="ARBA" id="ARBA00022729"/>
    </source>
</evidence>
<evidence type="ECO:0000313" key="2">
    <source>
        <dbReference type="EMBL" id="MPN51522.1"/>
    </source>
</evidence>
<dbReference type="PANTHER" id="PTHR30006">
    <property type="entry name" value="THIAMINE-BINDING PERIPLASMIC PROTEIN-RELATED"/>
    <property type="match status" value="1"/>
</dbReference>
<proteinExistence type="predicted"/>
<organism evidence="2">
    <name type="scientific">bioreactor metagenome</name>
    <dbReference type="NCBI Taxonomy" id="1076179"/>
    <lineage>
        <taxon>unclassified sequences</taxon>
        <taxon>metagenomes</taxon>
        <taxon>ecological metagenomes</taxon>
    </lineage>
</organism>
<dbReference type="Gene3D" id="3.40.190.10">
    <property type="entry name" value="Periplasmic binding protein-like II"/>
    <property type="match status" value="2"/>
</dbReference>
<dbReference type="SUPFAM" id="SSF53850">
    <property type="entry name" value="Periplasmic binding protein-like II"/>
    <property type="match status" value="1"/>
</dbReference>
<gene>
    <name evidence="2" type="ORF">SDC9_199170</name>
</gene>
<dbReference type="InterPro" id="IPR006059">
    <property type="entry name" value="SBP"/>
</dbReference>
<dbReference type="Pfam" id="PF13416">
    <property type="entry name" value="SBP_bac_8"/>
    <property type="match status" value="1"/>
</dbReference>
<comment type="caution">
    <text evidence="2">The sequence shown here is derived from an EMBL/GenBank/DDBJ whole genome shotgun (WGS) entry which is preliminary data.</text>
</comment>
<dbReference type="PANTHER" id="PTHR30006:SF2">
    <property type="entry name" value="ABC TRANSPORTER SUBSTRATE-BINDING PROTEIN"/>
    <property type="match status" value="1"/>
</dbReference>
<keyword evidence="1" id="KW-0732">Signal</keyword>
<name>A0A645IL04_9ZZZZ</name>
<dbReference type="EMBL" id="VSSQ01116721">
    <property type="protein sequence ID" value="MPN51522.1"/>
    <property type="molecule type" value="Genomic_DNA"/>
</dbReference>
<accession>A0A645IL04</accession>
<protein>
    <submittedName>
        <fullName evidence="2">Uncharacterized protein</fullName>
    </submittedName>
</protein>
<sequence length="140" mass="15563">MVVGSSSSKCFKDVANGEYVVGLTYDNGAVTMLGAPDYEMRYPSNGTSGKDSCFAIIENCKHPDAAKAFVEAMSSKEGTEQMYAVYGGVRFTNSLVTEPETFQLGKTKDIKWVERPVSELTEKKDELLAKWNDLYSRIYK</sequence>